<organism evidence="8 9">
    <name type="scientific">Sphagnum troendelagicum</name>
    <dbReference type="NCBI Taxonomy" id="128251"/>
    <lineage>
        <taxon>Eukaryota</taxon>
        <taxon>Viridiplantae</taxon>
        <taxon>Streptophyta</taxon>
        <taxon>Embryophyta</taxon>
        <taxon>Bryophyta</taxon>
        <taxon>Sphagnophytina</taxon>
        <taxon>Sphagnopsida</taxon>
        <taxon>Sphagnales</taxon>
        <taxon>Sphagnaceae</taxon>
        <taxon>Sphagnum</taxon>
    </lineage>
</organism>
<keyword evidence="3" id="KW-0735">Signal-anchor</keyword>
<dbReference type="InterPro" id="IPR040911">
    <property type="entry name" value="Exostosin_GT47"/>
</dbReference>
<proteinExistence type="inferred from homology"/>
<sequence length="572" mass="63856">MTAATEPNSPSSCRIDAGPWAASMGYQQESMSLPREVESLSKKTKMSSRVGGARHSVTLALVICIFVASYSLLDIDDLLLRVQTSLGYIPTATAQTQQLGATTSVSKTLAASQCQGGMQRNSSTDREGPEDQQLADEDDDSATCVGRRIYIYKLPPQFNQKLIENCENQQGWARMCDDLSNQGLGTPFDVPESDPSAHLLLPTSAWYKTNQFSLELLFHERLKKYPCLTENPERATMSYIPFYSALDLTPKLFEPSVAVRDRLSERLVGWLQSNSHWERSRGNKHVMVLGRIVWDYVRPEKASQPSSWGNALVSLPEFWNVTKLSIERNPWGSEQMAVPYPTSFHPSSDAEMVSWQSTIRTAQRDKLVVFVGSPRHNKVPGTELRHELMRQCNSTNRSENNNNNNTMSQASASNQNSRCTMVSCNVVKCALNPQAPIRAFLESVFCLQPPGDSATRKSLFDCLLAGAIPVLFDNMTAAKQYQWHLPRDTASYAITIDPKHVVAGELDVANKLLEVPKEVIATMQATIIDMLPRLIYKKPGPKLFEQSLTSSKDAFDHTIDHLLQKFHAHVTI</sequence>
<keyword evidence="6" id="KW-0812">Transmembrane</keyword>
<keyword evidence="9" id="KW-1185">Reference proteome</keyword>
<evidence type="ECO:0000256" key="5">
    <source>
        <dbReference type="SAM" id="MobiDB-lite"/>
    </source>
</evidence>
<dbReference type="Proteomes" id="UP001497512">
    <property type="component" value="Chromosome 3"/>
</dbReference>
<feature type="region of interest" description="Disordered" evidence="5">
    <location>
        <begin position="112"/>
        <end position="140"/>
    </location>
</feature>
<feature type="compositionally biased region" description="Polar residues" evidence="5">
    <location>
        <begin position="112"/>
        <end position="122"/>
    </location>
</feature>
<dbReference type="EMBL" id="OZ019895">
    <property type="protein sequence ID" value="CAK9218873.1"/>
    <property type="molecule type" value="Genomic_DNA"/>
</dbReference>
<evidence type="ECO:0000256" key="4">
    <source>
        <dbReference type="ARBA" id="ARBA00023034"/>
    </source>
</evidence>
<protein>
    <recommendedName>
        <fullName evidence="7">Exostosin GT47 domain-containing protein</fullName>
    </recommendedName>
</protein>
<feature type="compositionally biased region" description="Acidic residues" evidence="5">
    <location>
        <begin position="130"/>
        <end position="140"/>
    </location>
</feature>
<dbReference type="PANTHER" id="PTHR11062:SF375">
    <property type="entry name" value="EXOSTOSIN GT47 DOMAIN-CONTAINING PROTEIN"/>
    <property type="match status" value="1"/>
</dbReference>
<dbReference type="InterPro" id="IPR004263">
    <property type="entry name" value="Exostosin"/>
</dbReference>
<keyword evidence="4" id="KW-0333">Golgi apparatus</keyword>
<dbReference type="PANTHER" id="PTHR11062">
    <property type="entry name" value="EXOSTOSIN HEPARAN SULFATE GLYCOSYLTRANSFERASE -RELATED"/>
    <property type="match status" value="1"/>
</dbReference>
<feature type="domain" description="Exostosin GT47" evidence="7">
    <location>
        <begin position="144"/>
        <end position="503"/>
    </location>
</feature>
<keyword evidence="6" id="KW-0472">Membrane</keyword>
<comment type="subcellular location">
    <subcellularLocation>
        <location evidence="1">Golgi apparatus membrane</location>
        <topology evidence="1">Single-pass type II membrane protein</topology>
    </subcellularLocation>
</comment>
<keyword evidence="6" id="KW-1133">Transmembrane helix</keyword>
<reference evidence="8" key="1">
    <citation type="submission" date="2024-02" db="EMBL/GenBank/DDBJ databases">
        <authorList>
            <consortium name="ELIXIR-Norway"/>
            <consortium name="Elixir Norway"/>
        </authorList>
    </citation>
    <scope>NUCLEOTIDE SEQUENCE</scope>
</reference>
<comment type="similarity">
    <text evidence="2">Belongs to the glycosyltransferase 47 family.</text>
</comment>
<feature type="transmembrane region" description="Helical" evidence="6">
    <location>
        <begin position="52"/>
        <end position="73"/>
    </location>
</feature>
<evidence type="ECO:0000256" key="6">
    <source>
        <dbReference type="SAM" id="Phobius"/>
    </source>
</evidence>
<evidence type="ECO:0000256" key="3">
    <source>
        <dbReference type="ARBA" id="ARBA00022968"/>
    </source>
</evidence>
<dbReference type="Pfam" id="PF03016">
    <property type="entry name" value="Exostosin_GT47"/>
    <property type="match status" value="1"/>
</dbReference>
<evidence type="ECO:0000259" key="7">
    <source>
        <dbReference type="Pfam" id="PF03016"/>
    </source>
</evidence>
<accession>A0ABP0UE27</accession>
<evidence type="ECO:0000256" key="1">
    <source>
        <dbReference type="ARBA" id="ARBA00004323"/>
    </source>
</evidence>
<gene>
    <name evidence="8" type="ORF">CSSPTR1EN2_LOCUS14202</name>
</gene>
<name>A0ABP0UE27_9BRYO</name>
<evidence type="ECO:0000256" key="2">
    <source>
        <dbReference type="ARBA" id="ARBA00010271"/>
    </source>
</evidence>
<evidence type="ECO:0000313" key="8">
    <source>
        <dbReference type="EMBL" id="CAK9218873.1"/>
    </source>
</evidence>
<evidence type="ECO:0000313" key="9">
    <source>
        <dbReference type="Proteomes" id="UP001497512"/>
    </source>
</evidence>